<proteinExistence type="predicted"/>
<keyword evidence="5" id="KW-1185">Reference proteome</keyword>
<dbReference type="Gene3D" id="2.60.200.20">
    <property type="match status" value="1"/>
</dbReference>
<dbReference type="Pfam" id="PF00498">
    <property type="entry name" value="FHA"/>
    <property type="match status" value="1"/>
</dbReference>
<gene>
    <name evidence="4" type="ORF">SAMN04489747_3131</name>
</gene>
<sequence>MVYCHQCGHANPEGANFCARCGEKLTRLDAPADEGQQPAGEPRGSSSGDTTTTIAVVNDDLDGPELDDDERAAVAALPAGSALLIVQWGPGSGSRYLIDSDRLTVGRHPGSDIFLDDITVSRHHVTLARAEGTVVVTDPGSLNGTYVNRRLIEGPVELHAGDVLQIGKFRMVYHPSPRGLS</sequence>
<evidence type="ECO:0000313" key="5">
    <source>
        <dbReference type="Proteomes" id="UP000198546"/>
    </source>
</evidence>
<dbReference type="STRING" id="675864.SAMN04489747_3131"/>
<dbReference type="RefSeq" id="WP_090594833.1">
    <property type="nucleotide sequence ID" value="NZ_LT629688.1"/>
</dbReference>
<dbReference type="PANTHER" id="PTHR23308">
    <property type="entry name" value="NUCLEAR INHIBITOR OF PROTEIN PHOSPHATASE-1"/>
    <property type="match status" value="1"/>
</dbReference>
<name>A0A1G7C1C7_9ACTN</name>
<reference evidence="4 5" key="1">
    <citation type="submission" date="2016-10" db="EMBL/GenBank/DDBJ databases">
        <authorList>
            <person name="de Groot N.N."/>
        </authorList>
    </citation>
    <scope>NUCLEOTIDE SEQUENCE [LARGE SCALE GENOMIC DNA]</scope>
    <source>
        <strain evidence="4 5">MON 2.2</strain>
    </source>
</reference>
<dbReference type="InterPro" id="IPR026870">
    <property type="entry name" value="Zinc_ribbon_dom"/>
</dbReference>
<dbReference type="InterPro" id="IPR000253">
    <property type="entry name" value="FHA_dom"/>
</dbReference>
<feature type="region of interest" description="Disordered" evidence="2">
    <location>
        <begin position="31"/>
        <end position="51"/>
    </location>
</feature>
<evidence type="ECO:0000256" key="1">
    <source>
        <dbReference type="ARBA" id="ARBA00022553"/>
    </source>
</evidence>
<accession>A0A1G7C1C7</accession>
<dbReference type="InterPro" id="IPR050923">
    <property type="entry name" value="Cell_Proc_Reg/RNA_Proc"/>
</dbReference>
<dbReference type="Pfam" id="PF13240">
    <property type="entry name" value="Zn_Ribbon_1"/>
    <property type="match status" value="1"/>
</dbReference>
<organism evidence="4 5">
    <name type="scientific">Auraticoccus monumenti</name>
    <dbReference type="NCBI Taxonomy" id="675864"/>
    <lineage>
        <taxon>Bacteria</taxon>
        <taxon>Bacillati</taxon>
        <taxon>Actinomycetota</taxon>
        <taxon>Actinomycetes</taxon>
        <taxon>Propionibacteriales</taxon>
        <taxon>Propionibacteriaceae</taxon>
        <taxon>Auraticoccus</taxon>
    </lineage>
</organism>
<feature type="domain" description="FHA" evidence="3">
    <location>
        <begin position="103"/>
        <end position="152"/>
    </location>
</feature>
<keyword evidence="1" id="KW-0597">Phosphoprotein</keyword>
<evidence type="ECO:0000313" key="4">
    <source>
        <dbReference type="EMBL" id="SDE33079.1"/>
    </source>
</evidence>
<dbReference type="PROSITE" id="PS50006">
    <property type="entry name" value="FHA_DOMAIN"/>
    <property type="match status" value="1"/>
</dbReference>
<dbReference type="InterPro" id="IPR008984">
    <property type="entry name" value="SMAD_FHA_dom_sf"/>
</dbReference>
<evidence type="ECO:0000256" key="2">
    <source>
        <dbReference type="SAM" id="MobiDB-lite"/>
    </source>
</evidence>
<dbReference type="SUPFAM" id="SSF49879">
    <property type="entry name" value="SMAD/FHA domain"/>
    <property type="match status" value="1"/>
</dbReference>
<protein>
    <submittedName>
        <fullName evidence="4">Forkhead associated (FHA) domain, binds pSer, pThr, pTyr</fullName>
    </submittedName>
</protein>
<dbReference type="Proteomes" id="UP000198546">
    <property type="component" value="Chromosome i"/>
</dbReference>
<dbReference type="EMBL" id="LT629688">
    <property type="protein sequence ID" value="SDE33079.1"/>
    <property type="molecule type" value="Genomic_DNA"/>
</dbReference>
<dbReference type="SMART" id="SM00240">
    <property type="entry name" value="FHA"/>
    <property type="match status" value="1"/>
</dbReference>
<dbReference type="AlphaFoldDB" id="A0A1G7C1C7"/>
<dbReference type="OrthoDB" id="9815925at2"/>
<evidence type="ECO:0000259" key="3">
    <source>
        <dbReference type="PROSITE" id="PS50006"/>
    </source>
</evidence>